<organism evidence="3 4">
    <name type="scientific">Sphingomonas ginkgonis</name>
    <dbReference type="NCBI Taxonomy" id="2315330"/>
    <lineage>
        <taxon>Bacteria</taxon>
        <taxon>Pseudomonadati</taxon>
        <taxon>Pseudomonadota</taxon>
        <taxon>Alphaproteobacteria</taxon>
        <taxon>Sphingomonadales</taxon>
        <taxon>Sphingomonadaceae</taxon>
        <taxon>Sphingomonas</taxon>
    </lineage>
</organism>
<protein>
    <submittedName>
        <fullName evidence="3">SDR family oxidoreductase</fullName>
    </submittedName>
</protein>
<name>A0A3R9YK38_9SPHN</name>
<evidence type="ECO:0000256" key="1">
    <source>
        <dbReference type="ARBA" id="ARBA00006484"/>
    </source>
</evidence>
<dbReference type="Gene3D" id="3.40.50.720">
    <property type="entry name" value="NAD(P)-binding Rossmann-like Domain"/>
    <property type="match status" value="1"/>
</dbReference>
<dbReference type="PANTHER" id="PTHR43639:SF1">
    <property type="entry name" value="SHORT-CHAIN DEHYDROGENASE_REDUCTASE FAMILY PROTEIN"/>
    <property type="match status" value="1"/>
</dbReference>
<comment type="caution">
    <text evidence="3">The sequence shown here is derived from an EMBL/GenBank/DDBJ whole genome shotgun (WGS) entry which is preliminary data.</text>
</comment>
<dbReference type="InterPro" id="IPR036291">
    <property type="entry name" value="NAD(P)-bd_dom_sf"/>
</dbReference>
<dbReference type="OrthoDB" id="9786360at2"/>
<keyword evidence="4" id="KW-1185">Reference proteome</keyword>
<comment type="similarity">
    <text evidence="1">Belongs to the short-chain dehydrogenases/reductases (SDR) family.</text>
</comment>
<dbReference type="EMBL" id="RWJF01000001">
    <property type="protein sequence ID" value="RST31676.1"/>
    <property type="molecule type" value="Genomic_DNA"/>
</dbReference>
<dbReference type="Proteomes" id="UP000274661">
    <property type="component" value="Unassembled WGS sequence"/>
</dbReference>
<reference evidence="3 4" key="1">
    <citation type="submission" date="2018-12" db="EMBL/GenBank/DDBJ databases">
        <title>Sphingomonas sp. HMF7854 Genome sequencing and assembly.</title>
        <authorList>
            <person name="Cha I."/>
            <person name="Kang H."/>
            <person name="Kim H."/>
            <person name="Kang J."/>
            <person name="Joh K."/>
        </authorList>
    </citation>
    <scope>NUCLEOTIDE SEQUENCE [LARGE SCALE GENOMIC DNA]</scope>
    <source>
        <strain evidence="3 4">HMF7854</strain>
    </source>
</reference>
<proteinExistence type="inferred from homology"/>
<keyword evidence="2" id="KW-0560">Oxidoreductase</keyword>
<dbReference type="PRINTS" id="PR00081">
    <property type="entry name" value="GDHRDH"/>
</dbReference>
<accession>A0A3R9YK38</accession>
<sequence length="244" mass="26081">MDIGTAIVTGAARRVGRVLADGLLADGWVVVAHRHRDEDEVPPNAVAVTADLAEPDCGERIVAAARAGGLPPLRLLVNNAARFAPDDLANFSFREFAAHMKTNVQAPVLLSQAFAREAFGGDRLIVNILDAKLASPNPDFLSYTLSKYAGAGLTELLARQLAGSGIRVNAIAPALMLQSAGQSAENFAVAHRHNPLKRGVEPTDVLTALRYLLDSPVLTGQTLQLDSGQRFMAPPRDVQHLEFH</sequence>
<evidence type="ECO:0000313" key="3">
    <source>
        <dbReference type="EMBL" id="RST31676.1"/>
    </source>
</evidence>
<dbReference type="PANTHER" id="PTHR43639">
    <property type="entry name" value="OXIDOREDUCTASE, SHORT-CHAIN DEHYDROGENASE/REDUCTASE FAMILY (AFU_ORTHOLOGUE AFUA_5G02870)"/>
    <property type="match status" value="1"/>
</dbReference>
<evidence type="ECO:0000313" key="4">
    <source>
        <dbReference type="Proteomes" id="UP000274661"/>
    </source>
</evidence>
<evidence type="ECO:0000256" key="2">
    <source>
        <dbReference type="ARBA" id="ARBA00023002"/>
    </source>
</evidence>
<dbReference type="SUPFAM" id="SSF51735">
    <property type="entry name" value="NAD(P)-binding Rossmann-fold domains"/>
    <property type="match status" value="1"/>
</dbReference>
<gene>
    <name evidence="3" type="ORF">HMF7854_13155</name>
</gene>
<dbReference type="InterPro" id="IPR002347">
    <property type="entry name" value="SDR_fam"/>
</dbReference>
<dbReference type="RefSeq" id="WP_126719616.1">
    <property type="nucleotide sequence ID" value="NZ_RWJF01000001.1"/>
</dbReference>
<dbReference type="Pfam" id="PF13561">
    <property type="entry name" value="adh_short_C2"/>
    <property type="match status" value="1"/>
</dbReference>
<dbReference type="AlphaFoldDB" id="A0A3R9YK38"/>
<dbReference type="GO" id="GO:0016491">
    <property type="term" value="F:oxidoreductase activity"/>
    <property type="evidence" value="ECO:0007669"/>
    <property type="project" value="UniProtKB-KW"/>
</dbReference>